<evidence type="ECO:0000256" key="1">
    <source>
        <dbReference type="ARBA" id="ARBA00013191"/>
    </source>
</evidence>
<evidence type="ECO:0000259" key="3">
    <source>
        <dbReference type="Pfam" id="PF02801"/>
    </source>
</evidence>
<proteinExistence type="predicted"/>
<reference evidence="5" key="1">
    <citation type="submission" date="2025-08" db="UniProtKB">
        <authorList>
            <consortium name="RefSeq"/>
        </authorList>
    </citation>
    <scope>IDENTIFICATION</scope>
    <source>
        <tissue evidence="5">Leaves</tissue>
    </source>
</reference>
<dbReference type="Gene3D" id="3.40.47.10">
    <property type="match status" value="2"/>
</dbReference>
<dbReference type="RefSeq" id="XP_035549762.1">
    <property type="nucleotide sequence ID" value="XM_035693869.1"/>
</dbReference>
<dbReference type="PANTHER" id="PTHR11712:SF330">
    <property type="entry name" value="BETA-KETOACYL-[ACYL-CARRIER-PROTEIN] SYNTHASE I"/>
    <property type="match status" value="1"/>
</dbReference>
<dbReference type="InterPro" id="IPR000794">
    <property type="entry name" value="Beta-ketoacyl_synthase"/>
</dbReference>
<dbReference type="OrthoDB" id="770606at2759"/>
<dbReference type="Proteomes" id="UP000235220">
    <property type="component" value="Chromosome 9"/>
</dbReference>
<dbReference type="InterPro" id="IPR014031">
    <property type="entry name" value="Ketoacyl_synth_C"/>
</dbReference>
<dbReference type="SUPFAM" id="SSF53901">
    <property type="entry name" value="Thiolase-like"/>
    <property type="match status" value="2"/>
</dbReference>
<sequence length="198" mass="22052">MAADGQDKNWSANRNRPRRHEIFQQWSGSSNPQWIEQNPAVFRSLVHHQHESALLGLVGACRALSHRNDEPQKASRPRDKDRDGFVMGEASGVLWDGSVKYKIFLSKLSGDIAEVNAIIDVFKGSPEIKRNWTKSLIGHCRHCLGAASGLEANAIATIKAITTGWLHPTIDQDNLEPDVTIDTAKREEKHVMLLSLSL</sequence>
<evidence type="ECO:0000313" key="4">
    <source>
        <dbReference type="Proteomes" id="UP000235220"/>
    </source>
</evidence>
<dbReference type="Pfam" id="PF02801">
    <property type="entry name" value="Ketoacyl-synt_C"/>
    <property type="match status" value="1"/>
</dbReference>
<dbReference type="InParanoid" id="A0A6P9F516"/>
<dbReference type="AlphaFoldDB" id="A0A6P9F516"/>
<feature type="domain" description="Beta-ketoacyl synthase C-terminal" evidence="3">
    <location>
        <begin position="109"/>
        <end position="171"/>
    </location>
</feature>
<gene>
    <name evidence="5" type="primary">LOC108993745</name>
</gene>
<accession>A0A6P9F516</accession>
<organism evidence="4 5">
    <name type="scientific">Juglans regia</name>
    <name type="common">English walnut</name>
    <dbReference type="NCBI Taxonomy" id="51240"/>
    <lineage>
        <taxon>Eukaryota</taxon>
        <taxon>Viridiplantae</taxon>
        <taxon>Streptophyta</taxon>
        <taxon>Embryophyta</taxon>
        <taxon>Tracheophyta</taxon>
        <taxon>Spermatophyta</taxon>
        <taxon>Magnoliopsida</taxon>
        <taxon>eudicotyledons</taxon>
        <taxon>Gunneridae</taxon>
        <taxon>Pentapetalae</taxon>
        <taxon>rosids</taxon>
        <taxon>fabids</taxon>
        <taxon>Fagales</taxon>
        <taxon>Juglandaceae</taxon>
        <taxon>Juglans</taxon>
    </lineage>
</organism>
<keyword evidence="4" id="KW-1185">Reference proteome</keyword>
<protein>
    <recommendedName>
        <fullName evidence="1">beta-ketoacyl-[acyl-carrier-protein] synthase I</fullName>
        <ecNumber evidence="1">2.3.1.41</ecNumber>
    </recommendedName>
</protein>
<keyword evidence="2" id="KW-0808">Transferase</keyword>
<dbReference type="EC" id="2.3.1.41" evidence="1"/>
<dbReference type="InterPro" id="IPR016039">
    <property type="entry name" value="Thiolase-like"/>
</dbReference>
<name>A0A6P9F516_JUGRE</name>
<dbReference type="KEGG" id="jre:108993745"/>
<dbReference type="PANTHER" id="PTHR11712">
    <property type="entry name" value="POLYKETIDE SYNTHASE-RELATED"/>
    <property type="match status" value="1"/>
</dbReference>
<evidence type="ECO:0000313" key="5">
    <source>
        <dbReference type="RefSeq" id="XP_035549762.1"/>
    </source>
</evidence>
<dbReference type="GO" id="GO:0004315">
    <property type="term" value="F:3-oxoacyl-[acyl-carrier-protein] synthase activity"/>
    <property type="evidence" value="ECO:0007669"/>
    <property type="project" value="UniProtKB-EC"/>
</dbReference>
<dbReference type="GeneID" id="108993745"/>
<evidence type="ECO:0000256" key="2">
    <source>
        <dbReference type="ARBA" id="ARBA00022679"/>
    </source>
</evidence>